<protein>
    <submittedName>
        <fullName evidence="2">Uncharacterized protein</fullName>
    </submittedName>
</protein>
<reference evidence="3" key="1">
    <citation type="submission" date="2016-06" db="EMBL/GenBank/DDBJ databases">
        <title>Parallel loss of symbiosis genes in relatives of nitrogen-fixing non-legume Parasponia.</title>
        <authorList>
            <person name="Van Velzen R."/>
            <person name="Holmer R."/>
            <person name="Bu F."/>
            <person name="Rutten L."/>
            <person name="Van Zeijl A."/>
            <person name="Liu W."/>
            <person name="Santuari L."/>
            <person name="Cao Q."/>
            <person name="Sharma T."/>
            <person name="Shen D."/>
            <person name="Roswanjaya Y."/>
            <person name="Wardhani T."/>
            <person name="Kalhor M.S."/>
            <person name="Jansen J."/>
            <person name="Van den Hoogen J."/>
            <person name="Gungor B."/>
            <person name="Hartog M."/>
            <person name="Hontelez J."/>
            <person name="Verver J."/>
            <person name="Yang W.-C."/>
            <person name="Schijlen E."/>
            <person name="Repin R."/>
            <person name="Schilthuizen M."/>
            <person name="Schranz E."/>
            <person name="Heidstra R."/>
            <person name="Miyata K."/>
            <person name="Fedorova E."/>
            <person name="Kohlen W."/>
            <person name="Bisseling T."/>
            <person name="Smit S."/>
            <person name="Geurts R."/>
        </authorList>
    </citation>
    <scope>NUCLEOTIDE SEQUENCE [LARGE SCALE GENOMIC DNA]</scope>
    <source>
        <strain evidence="3">cv. WU1-14</strain>
    </source>
</reference>
<evidence type="ECO:0000313" key="3">
    <source>
        <dbReference type="Proteomes" id="UP000237105"/>
    </source>
</evidence>
<dbReference type="PROSITE" id="PS51257">
    <property type="entry name" value="PROKAR_LIPOPROTEIN"/>
    <property type="match status" value="1"/>
</dbReference>
<dbReference type="Proteomes" id="UP000237105">
    <property type="component" value="Unassembled WGS sequence"/>
</dbReference>
<feature type="chain" id="PRO_5015181046" evidence="1">
    <location>
        <begin position="29"/>
        <end position="103"/>
    </location>
</feature>
<feature type="non-terminal residue" evidence="2">
    <location>
        <position position="103"/>
    </location>
</feature>
<evidence type="ECO:0000313" key="2">
    <source>
        <dbReference type="EMBL" id="PON32941.1"/>
    </source>
</evidence>
<keyword evidence="1" id="KW-0732">Signal</keyword>
<keyword evidence="3" id="KW-1185">Reference proteome</keyword>
<organism evidence="2 3">
    <name type="scientific">Parasponia andersonii</name>
    <name type="common">Sponia andersonii</name>
    <dbReference type="NCBI Taxonomy" id="3476"/>
    <lineage>
        <taxon>Eukaryota</taxon>
        <taxon>Viridiplantae</taxon>
        <taxon>Streptophyta</taxon>
        <taxon>Embryophyta</taxon>
        <taxon>Tracheophyta</taxon>
        <taxon>Spermatophyta</taxon>
        <taxon>Magnoliopsida</taxon>
        <taxon>eudicotyledons</taxon>
        <taxon>Gunneridae</taxon>
        <taxon>Pentapetalae</taxon>
        <taxon>rosids</taxon>
        <taxon>fabids</taxon>
        <taxon>Rosales</taxon>
        <taxon>Cannabaceae</taxon>
        <taxon>Parasponia</taxon>
    </lineage>
</organism>
<feature type="signal peptide" evidence="1">
    <location>
        <begin position="1"/>
        <end position="28"/>
    </location>
</feature>
<gene>
    <name evidence="2" type="ORF">PanWU01x14_356810</name>
</gene>
<evidence type="ECO:0000256" key="1">
    <source>
        <dbReference type="SAM" id="SignalP"/>
    </source>
</evidence>
<name>A0A2P5A8S5_PARAD</name>
<accession>A0A2P5A8S5</accession>
<sequence>MVETGCKAEKLMLLLLLVVLLLLQACWSCFIDGFSSASRESFKRLAAPPTGRALFAIASTSYRFISKFVTAFTPLNLIAAMSYASAASSSVAVLGQNEHKVSI</sequence>
<comment type="caution">
    <text evidence="2">The sequence shown here is derived from an EMBL/GenBank/DDBJ whole genome shotgun (WGS) entry which is preliminary data.</text>
</comment>
<dbReference type="EMBL" id="JXTB01000767">
    <property type="protein sequence ID" value="PON32941.1"/>
    <property type="molecule type" value="Genomic_DNA"/>
</dbReference>
<dbReference type="AlphaFoldDB" id="A0A2P5A8S5"/>
<dbReference type="OrthoDB" id="10372213at2759"/>
<proteinExistence type="predicted"/>